<name>A0A9P4ILZ1_9PEZI</name>
<proteinExistence type="predicted"/>
<dbReference type="Proteomes" id="UP000799772">
    <property type="component" value="Unassembled WGS sequence"/>
</dbReference>
<gene>
    <name evidence="2" type="ORF">NA57DRAFT_72552</name>
</gene>
<accession>A0A9P4ILZ1</accession>
<comment type="caution">
    <text evidence="2">The sequence shown here is derived from an EMBL/GenBank/DDBJ whole genome shotgun (WGS) entry which is preliminary data.</text>
</comment>
<dbReference type="AlphaFoldDB" id="A0A9P4ILZ1"/>
<dbReference type="OrthoDB" id="3515484at2759"/>
<sequence length="150" mass="14901">MQKSILAPLALIIATLVADVIAAGKPTGGPGTATLTVFSGSDFSCANINTKIPTDGTAGTSSSVSIVEDGCALIPIAPADVFTATMTLAPKSGTLGCWIQLFTQDGCGFTLENSFWGQPIPGIDAGTVLGCAQVPAGLGLTFGGASMFCA</sequence>
<protein>
    <submittedName>
        <fullName evidence="2">Uncharacterized protein</fullName>
    </submittedName>
</protein>
<evidence type="ECO:0000313" key="3">
    <source>
        <dbReference type="Proteomes" id="UP000799772"/>
    </source>
</evidence>
<evidence type="ECO:0000256" key="1">
    <source>
        <dbReference type="SAM" id="SignalP"/>
    </source>
</evidence>
<keyword evidence="1" id="KW-0732">Signal</keyword>
<organism evidence="2 3">
    <name type="scientific">Rhizodiscina lignyota</name>
    <dbReference type="NCBI Taxonomy" id="1504668"/>
    <lineage>
        <taxon>Eukaryota</taxon>
        <taxon>Fungi</taxon>
        <taxon>Dikarya</taxon>
        <taxon>Ascomycota</taxon>
        <taxon>Pezizomycotina</taxon>
        <taxon>Dothideomycetes</taxon>
        <taxon>Pleosporomycetidae</taxon>
        <taxon>Aulographales</taxon>
        <taxon>Rhizodiscinaceae</taxon>
        <taxon>Rhizodiscina</taxon>
    </lineage>
</organism>
<feature type="chain" id="PRO_5040467420" evidence="1">
    <location>
        <begin position="23"/>
        <end position="150"/>
    </location>
</feature>
<dbReference type="EMBL" id="ML978122">
    <property type="protein sequence ID" value="KAF2103574.1"/>
    <property type="molecule type" value="Genomic_DNA"/>
</dbReference>
<reference evidence="2" key="1">
    <citation type="journal article" date="2020" name="Stud. Mycol.">
        <title>101 Dothideomycetes genomes: a test case for predicting lifestyles and emergence of pathogens.</title>
        <authorList>
            <person name="Haridas S."/>
            <person name="Albert R."/>
            <person name="Binder M."/>
            <person name="Bloem J."/>
            <person name="Labutti K."/>
            <person name="Salamov A."/>
            <person name="Andreopoulos B."/>
            <person name="Baker S."/>
            <person name="Barry K."/>
            <person name="Bills G."/>
            <person name="Bluhm B."/>
            <person name="Cannon C."/>
            <person name="Castanera R."/>
            <person name="Culley D."/>
            <person name="Daum C."/>
            <person name="Ezra D."/>
            <person name="Gonzalez J."/>
            <person name="Henrissat B."/>
            <person name="Kuo A."/>
            <person name="Liang C."/>
            <person name="Lipzen A."/>
            <person name="Lutzoni F."/>
            <person name="Magnuson J."/>
            <person name="Mondo S."/>
            <person name="Nolan M."/>
            <person name="Ohm R."/>
            <person name="Pangilinan J."/>
            <person name="Park H.-J."/>
            <person name="Ramirez L."/>
            <person name="Alfaro M."/>
            <person name="Sun H."/>
            <person name="Tritt A."/>
            <person name="Yoshinaga Y."/>
            <person name="Zwiers L.-H."/>
            <person name="Turgeon B."/>
            <person name="Goodwin S."/>
            <person name="Spatafora J."/>
            <person name="Crous P."/>
            <person name="Grigoriev I."/>
        </authorList>
    </citation>
    <scope>NUCLEOTIDE SEQUENCE</scope>
    <source>
        <strain evidence="2">CBS 133067</strain>
    </source>
</reference>
<evidence type="ECO:0000313" key="2">
    <source>
        <dbReference type="EMBL" id="KAF2103574.1"/>
    </source>
</evidence>
<keyword evidence="3" id="KW-1185">Reference proteome</keyword>
<feature type="signal peptide" evidence="1">
    <location>
        <begin position="1"/>
        <end position="22"/>
    </location>
</feature>